<dbReference type="Proteomes" id="UP000245466">
    <property type="component" value="Unassembled WGS sequence"/>
</dbReference>
<protein>
    <submittedName>
        <fullName evidence="1">Uncharacterized protein</fullName>
    </submittedName>
</protein>
<sequence>MNKYREQDSTATVMKSLSRFIRKAIEAGANKYILFSHRLTLEREIPFRFNDENTTTVVYSYTIHLSDDLYEMLREKRSEDRTLKALCELVGVEYSMNNEPFNQVSITSTNRRYDLGEGDIIKDDGSTIENTAYHYIFADGVMIVVVNDRELDVLHKLESVKPVGDRLYHFYYSKQYVYLNRHLQGSQLTSPDKNGNYWAVIHPIEDQAFIQKIYREHKHVKRSHVISAV</sequence>
<proteinExistence type="predicted"/>
<evidence type="ECO:0000313" key="2">
    <source>
        <dbReference type="Proteomes" id="UP000245466"/>
    </source>
</evidence>
<accession>A0A2U1B395</accession>
<evidence type="ECO:0000313" key="1">
    <source>
        <dbReference type="EMBL" id="PVY43154.1"/>
    </source>
</evidence>
<organism evidence="1 2">
    <name type="scientific">Pontibacter virosus</name>
    <dbReference type="NCBI Taxonomy" id="1765052"/>
    <lineage>
        <taxon>Bacteria</taxon>
        <taxon>Pseudomonadati</taxon>
        <taxon>Bacteroidota</taxon>
        <taxon>Cytophagia</taxon>
        <taxon>Cytophagales</taxon>
        <taxon>Hymenobacteraceae</taxon>
        <taxon>Pontibacter</taxon>
    </lineage>
</organism>
<keyword evidence="2" id="KW-1185">Reference proteome</keyword>
<name>A0A2U1B395_9BACT</name>
<gene>
    <name evidence="1" type="ORF">C8E01_102331</name>
</gene>
<dbReference type="AlphaFoldDB" id="A0A2U1B395"/>
<dbReference type="EMBL" id="QEKI01000002">
    <property type="protein sequence ID" value="PVY43154.1"/>
    <property type="molecule type" value="Genomic_DNA"/>
</dbReference>
<comment type="caution">
    <text evidence="1">The sequence shown here is derived from an EMBL/GenBank/DDBJ whole genome shotgun (WGS) entry which is preliminary data.</text>
</comment>
<reference evidence="1 2" key="1">
    <citation type="submission" date="2018-04" db="EMBL/GenBank/DDBJ databases">
        <title>Genomic Encyclopedia of Type Strains, Phase IV (KMG-IV): sequencing the most valuable type-strain genomes for metagenomic binning, comparative biology and taxonomic classification.</title>
        <authorList>
            <person name="Goeker M."/>
        </authorList>
    </citation>
    <scope>NUCLEOTIDE SEQUENCE [LARGE SCALE GENOMIC DNA]</scope>
    <source>
        <strain evidence="1 2">DSM 100231</strain>
    </source>
</reference>